<gene>
    <name evidence="7" type="ORF">GALL_355880</name>
</gene>
<keyword evidence="3" id="KW-0479">Metal-binding</keyword>
<dbReference type="PANTHER" id="PTHR33751">
    <property type="entry name" value="CBB3-TYPE CYTOCHROME C OXIDASE SUBUNIT FIXP"/>
    <property type="match status" value="1"/>
</dbReference>
<dbReference type="PANTHER" id="PTHR33751:SF9">
    <property type="entry name" value="CYTOCHROME C4"/>
    <property type="match status" value="1"/>
</dbReference>
<dbReference type="InterPro" id="IPR009056">
    <property type="entry name" value="Cyt_c-like_dom"/>
</dbReference>
<organism evidence="7">
    <name type="scientific">mine drainage metagenome</name>
    <dbReference type="NCBI Taxonomy" id="410659"/>
    <lineage>
        <taxon>unclassified sequences</taxon>
        <taxon>metagenomes</taxon>
        <taxon>ecological metagenomes</taxon>
    </lineage>
</organism>
<comment type="caution">
    <text evidence="7">The sequence shown here is derived from an EMBL/GenBank/DDBJ whole genome shotgun (WGS) entry which is preliminary data.</text>
</comment>
<keyword evidence="1" id="KW-0813">Transport</keyword>
<dbReference type="GO" id="GO:0009055">
    <property type="term" value="F:electron transfer activity"/>
    <property type="evidence" value="ECO:0007669"/>
    <property type="project" value="InterPro"/>
</dbReference>
<feature type="domain" description="Cytochrome c" evidence="6">
    <location>
        <begin position="23"/>
        <end position="106"/>
    </location>
</feature>
<accession>A0A1J5QGN8</accession>
<dbReference type="Gene3D" id="1.10.760.10">
    <property type="entry name" value="Cytochrome c-like domain"/>
    <property type="match status" value="1"/>
</dbReference>
<evidence type="ECO:0000256" key="4">
    <source>
        <dbReference type="ARBA" id="ARBA00022982"/>
    </source>
</evidence>
<dbReference type="AlphaFoldDB" id="A0A1J5QGN8"/>
<dbReference type="GO" id="GO:0020037">
    <property type="term" value="F:heme binding"/>
    <property type="evidence" value="ECO:0007669"/>
    <property type="project" value="InterPro"/>
</dbReference>
<dbReference type="GO" id="GO:0046872">
    <property type="term" value="F:metal ion binding"/>
    <property type="evidence" value="ECO:0007669"/>
    <property type="project" value="UniProtKB-KW"/>
</dbReference>
<evidence type="ECO:0000259" key="6">
    <source>
        <dbReference type="PROSITE" id="PS51007"/>
    </source>
</evidence>
<dbReference type="EMBL" id="MLJW01000784">
    <property type="protein sequence ID" value="OIQ82624.1"/>
    <property type="molecule type" value="Genomic_DNA"/>
</dbReference>
<evidence type="ECO:0000256" key="3">
    <source>
        <dbReference type="ARBA" id="ARBA00022723"/>
    </source>
</evidence>
<keyword evidence="4" id="KW-0249">Electron transport</keyword>
<evidence type="ECO:0000313" key="7">
    <source>
        <dbReference type="EMBL" id="OIQ82624.1"/>
    </source>
</evidence>
<evidence type="ECO:0000256" key="5">
    <source>
        <dbReference type="ARBA" id="ARBA00023004"/>
    </source>
</evidence>
<keyword evidence="2" id="KW-0349">Heme</keyword>
<dbReference type="Pfam" id="PF00034">
    <property type="entry name" value="Cytochrom_C"/>
    <property type="match status" value="1"/>
</dbReference>
<sequence length="107" mass="11467">MKKLIFAISLALAASAQAQTVQGNAAAGKNDVFMCEGCHNAGRGYRTAFPDVYAVPMLNGQNAAYLVQALKDYRAGTRRNQTMKAIASSLTDQEMADIAAYYSQPAK</sequence>
<proteinExistence type="predicted"/>
<dbReference type="PROSITE" id="PS51007">
    <property type="entry name" value="CYTC"/>
    <property type="match status" value="1"/>
</dbReference>
<dbReference type="SUPFAM" id="SSF46626">
    <property type="entry name" value="Cytochrome c"/>
    <property type="match status" value="1"/>
</dbReference>
<name>A0A1J5QGN8_9ZZZZ</name>
<evidence type="ECO:0000256" key="1">
    <source>
        <dbReference type="ARBA" id="ARBA00022448"/>
    </source>
</evidence>
<reference evidence="7" key="1">
    <citation type="submission" date="2016-10" db="EMBL/GenBank/DDBJ databases">
        <title>Sequence of Gallionella enrichment culture.</title>
        <authorList>
            <person name="Poehlein A."/>
            <person name="Muehling M."/>
            <person name="Daniel R."/>
        </authorList>
    </citation>
    <scope>NUCLEOTIDE SEQUENCE</scope>
</reference>
<dbReference type="InterPro" id="IPR050597">
    <property type="entry name" value="Cytochrome_c_Oxidase_Subunit"/>
</dbReference>
<dbReference type="InterPro" id="IPR036909">
    <property type="entry name" value="Cyt_c-like_dom_sf"/>
</dbReference>
<protein>
    <submittedName>
        <fullName evidence="7">Cytochrome c-554(548)</fullName>
    </submittedName>
</protein>
<evidence type="ECO:0000256" key="2">
    <source>
        <dbReference type="ARBA" id="ARBA00022617"/>
    </source>
</evidence>
<keyword evidence="5" id="KW-0408">Iron</keyword>